<name>A0A0A8VHQ7_YERRU</name>
<accession>A0A0A8VHQ7</accession>
<evidence type="ECO:0000256" key="1">
    <source>
        <dbReference type="SAM" id="Phobius"/>
    </source>
</evidence>
<protein>
    <submittedName>
        <fullName evidence="2">Uncharacterized protein</fullName>
    </submittedName>
</protein>
<feature type="transmembrane region" description="Helical" evidence="1">
    <location>
        <begin position="21"/>
        <end position="43"/>
    </location>
</feature>
<keyword evidence="1" id="KW-0812">Transmembrane</keyword>
<sequence>MVGGQRRSIQTIVSAIATARFLSCVSMFFRLMAMSGILLFMVVM</sequence>
<reference evidence="2" key="1">
    <citation type="journal article" date="2015" name="Genome Announc.">
        <title>Complete Genome Sequence of Yersinia ruckeri Strain CSF007-82, Etiologic Agent of Red Mouth Disease in Salmonid Fish.</title>
        <authorList>
            <person name="Nelson M.C."/>
            <person name="LaPatra S.E."/>
            <person name="Welch T.J."/>
            <person name="Graf J."/>
        </authorList>
    </citation>
    <scope>NUCLEOTIDE SEQUENCE</scope>
    <source>
        <strain evidence="2">CSF007-82</strain>
    </source>
</reference>
<gene>
    <name evidence="2" type="ORF">CSF007_17035</name>
</gene>
<keyword evidence="1" id="KW-1133">Transmembrane helix</keyword>
<organism evidence="2">
    <name type="scientific">Yersinia ruckeri</name>
    <dbReference type="NCBI Taxonomy" id="29486"/>
    <lineage>
        <taxon>Bacteria</taxon>
        <taxon>Pseudomonadati</taxon>
        <taxon>Pseudomonadota</taxon>
        <taxon>Gammaproteobacteria</taxon>
        <taxon>Enterobacterales</taxon>
        <taxon>Yersiniaceae</taxon>
        <taxon>Yersinia</taxon>
    </lineage>
</organism>
<proteinExistence type="predicted"/>
<dbReference type="AlphaFoldDB" id="A0A0A8VHQ7"/>
<keyword evidence="1" id="KW-0472">Membrane</keyword>
<evidence type="ECO:0000313" key="2">
    <source>
        <dbReference type="EMBL" id="CEK29115.1"/>
    </source>
</evidence>
<dbReference type="EMBL" id="LN681231">
    <property type="protein sequence ID" value="CEK29115.1"/>
    <property type="molecule type" value="Genomic_DNA"/>
</dbReference>